<evidence type="ECO:0000259" key="8">
    <source>
        <dbReference type="Pfam" id="PF02687"/>
    </source>
</evidence>
<dbReference type="PANTHER" id="PTHR30572:SF4">
    <property type="entry name" value="ABC TRANSPORTER PERMEASE YTRF"/>
    <property type="match status" value="1"/>
</dbReference>
<keyword evidence="2" id="KW-1003">Cell membrane</keyword>
<dbReference type="Pfam" id="PF02687">
    <property type="entry name" value="FtsX"/>
    <property type="match status" value="1"/>
</dbReference>
<dbReference type="AlphaFoldDB" id="A0A160VFX4"/>
<name>A0A160VFX4_9ZZZZ</name>
<evidence type="ECO:0000256" key="4">
    <source>
        <dbReference type="ARBA" id="ARBA00022989"/>
    </source>
</evidence>
<accession>A0A160VFX4</accession>
<dbReference type="EMBL" id="FAXC01000269">
    <property type="protein sequence ID" value="CUV09590.1"/>
    <property type="molecule type" value="Genomic_DNA"/>
</dbReference>
<dbReference type="InterPro" id="IPR025857">
    <property type="entry name" value="MacB_PCD"/>
</dbReference>
<sequence length="405" mass="44946">MIGLFWENLRISLGSIFSNKSRSILTALGIIIGVLSVTLMGTLISGLDRTFEKSMAGFRSDVLLISRMEWFSGDVDWWEMRNRPRIREEYGEKLLERSQFVEAVAPVSERGGSIIRGDRRIDSRFFGTTTDYLATNTSVEVEKGRFFSDGEQRSGARVLVIGGDVADGLFPDEDPLDKYVKIGNYKFRVIGVLKKMGKFMGLFSMDNQATMPLGTYKRLYARRGWMTMRVKLNTDQPDLAKEEVRGILRQLRRLKPAEKDDFGINQSSTLEAQYNAIKLAIGGTGLFITALSLIVGGIGIMNIMFVSVKERTREIGVRKALGATQTMILGQFLMEAVMICLIAGLMGMGLAYGLSFIIDKFFPSAMPIGLAIGSIMLSVTIGVVSGLIPSYKAARLDPIDALRYE</sequence>
<evidence type="ECO:0000256" key="1">
    <source>
        <dbReference type="ARBA" id="ARBA00004651"/>
    </source>
</evidence>
<dbReference type="Pfam" id="PF12704">
    <property type="entry name" value="MacB_PCD"/>
    <property type="match status" value="1"/>
</dbReference>
<protein>
    <submittedName>
        <fullName evidence="10">ABC transporter efflux protein</fullName>
    </submittedName>
</protein>
<evidence type="ECO:0000259" key="9">
    <source>
        <dbReference type="Pfam" id="PF12704"/>
    </source>
</evidence>
<dbReference type="PANTHER" id="PTHR30572">
    <property type="entry name" value="MEMBRANE COMPONENT OF TRANSPORTER-RELATED"/>
    <property type="match status" value="1"/>
</dbReference>
<reference evidence="10" key="1">
    <citation type="submission" date="2015-10" db="EMBL/GenBank/DDBJ databases">
        <authorList>
            <person name="Gilbert D.G."/>
        </authorList>
    </citation>
    <scope>NUCLEOTIDE SEQUENCE</scope>
</reference>
<dbReference type="GO" id="GO:0005886">
    <property type="term" value="C:plasma membrane"/>
    <property type="evidence" value="ECO:0007669"/>
    <property type="project" value="UniProtKB-SubCell"/>
</dbReference>
<comment type="similarity">
    <text evidence="6">Belongs to the ABC-4 integral membrane protein family.</text>
</comment>
<feature type="transmembrane region" description="Helical" evidence="7">
    <location>
        <begin position="286"/>
        <end position="308"/>
    </location>
</feature>
<feature type="transmembrane region" description="Helical" evidence="7">
    <location>
        <begin position="366"/>
        <end position="388"/>
    </location>
</feature>
<evidence type="ECO:0000256" key="6">
    <source>
        <dbReference type="ARBA" id="ARBA00038076"/>
    </source>
</evidence>
<dbReference type="InterPro" id="IPR050250">
    <property type="entry name" value="Macrolide_Exporter_MacB"/>
</dbReference>
<feature type="transmembrane region" description="Helical" evidence="7">
    <location>
        <begin position="24"/>
        <end position="47"/>
    </location>
</feature>
<dbReference type="InterPro" id="IPR003838">
    <property type="entry name" value="ABC3_permease_C"/>
</dbReference>
<keyword evidence="5 7" id="KW-0472">Membrane</keyword>
<evidence type="ECO:0000313" key="10">
    <source>
        <dbReference type="EMBL" id="CUV09590.1"/>
    </source>
</evidence>
<evidence type="ECO:0000256" key="5">
    <source>
        <dbReference type="ARBA" id="ARBA00023136"/>
    </source>
</evidence>
<feature type="domain" description="ABC3 transporter permease C-terminal" evidence="8">
    <location>
        <begin position="287"/>
        <end position="398"/>
    </location>
</feature>
<evidence type="ECO:0000256" key="2">
    <source>
        <dbReference type="ARBA" id="ARBA00022475"/>
    </source>
</evidence>
<dbReference type="GO" id="GO:0022857">
    <property type="term" value="F:transmembrane transporter activity"/>
    <property type="evidence" value="ECO:0007669"/>
    <property type="project" value="TreeGrafter"/>
</dbReference>
<keyword evidence="3 7" id="KW-0812">Transmembrane</keyword>
<feature type="transmembrane region" description="Helical" evidence="7">
    <location>
        <begin position="328"/>
        <end position="354"/>
    </location>
</feature>
<gene>
    <name evidence="10" type="ORF">MGWOODY_Mmi1083</name>
</gene>
<feature type="domain" description="MacB-like periplasmic core" evidence="9">
    <location>
        <begin position="23"/>
        <end position="245"/>
    </location>
</feature>
<evidence type="ECO:0000256" key="3">
    <source>
        <dbReference type="ARBA" id="ARBA00022692"/>
    </source>
</evidence>
<proteinExistence type="inferred from homology"/>
<keyword evidence="4 7" id="KW-1133">Transmembrane helix</keyword>
<evidence type="ECO:0000256" key="7">
    <source>
        <dbReference type="SAM" id="Phobius"/>
    </source>
</evidence>
<organism evidence="10">
    <name type="scientific">hydrothermal vent metagenome</name>
    <dbReference type="NCBI Taxonomy" id="652676"/>
    <lineage>
        <taxon>unclassified sequences</taxon>
        <taxon>metagenomes</taxon>
        <taxon>ecological metagenomes</taxon>
    </lineage>
</organism>
<comment type="subcellular location">
    <subcellularLocation>
        <location evidence="1">Cell membrane</location>
        <topology evidence="1">Multi-pass membrane protein</topology>
    </subcellularLocation>
</comment>